<proteinExistence type="predicted"/>
<evidence type="ECO:0000313" key="3">
    <source>
        <dbReference type="EMBL" id="KAA0148227.1"/>
    </source>
</evidence>
<evidence type="ECO:0000313" key="5">
    <source>
        <dbReference type="Proteomes" id="UP000322899"/>
    </source>
</evidence>
<dbReference type="SMART" id="SM00173">
    <property type="entry name" value="RAS"/>
    <property type="match status" value="1"/>
</dbReference>
<dbReference type="CDD" id="cd01860">
    <property type="entry name" value="Rab5_related"/>
    <property type="match status" value="1"/>
</dbReference>
<evidence type="ECO:0000313" key="4">
    <source>
        <dbReference type="EMBL" id="KAA0158755.1"/>
    </source>
</evidence>
<dbReference type="InterPro" id="IPR005225">
    <property type="entry name" value="Small_GTP-bd"/>
</dbReference>
<dbReference type="AlphaFoldDB" id="A0A5A8C6C7"/>
<dbReference type="PANTHER" id="PTHR47978">
    <property type="match status" value="1"/>
</dbReference>
<evidence type="ECO:0000313" key="6">
    <source>
        <dbReference type="Proteomes" id="UP000323011"/>
    </source>
</evidence>
<dbReference type="GO" id="GO:0003924">
    <property type="term" value="F:GTPase activity"/>
    <property type="evidence" value="ECO:0007669"/>
    <property type="project" value="InterPro"/>
</dbReference>
<gene>
    <name evidence="4" type="ORF">FNF27_08349</name>
    <name evidence="2" type="ORF">FNF29_07181</name>
    <name evidence="3" type="ORF">FNF31_07453</name>
</gene>
<dbReference type="SMART" id="SM00174">
    <property type="entry name" value="RHO"/>
    <property type="match status" value="1"/>
</dbReference>
<dbReference type="SMART" id="SM00175">
    <property type="entry name" value="RAB"/>
    <property type="match status" value="1"/>
</dbReference>
<dbReference type="PRINTS" id="PR00449">
    <property type="entry name" value="RASTRNSFRMNG"/>
</dbReference>
<dbReference type="Proteomes" id="UP000323011">
    <property type="component" value="Unassembled WGS sequence"/>
</dbReference>
<dbReference type="OMA" id="SESHRTC"/>
<dbReference type="Proteomes" id="UP000322899">
    <property type="component" value="Unassembled WGS sequence"/>
</dbReference>
<dbReference type="EMBL" id="VLTN01000062">
    <property type="protein sequence ID" value="KAA0147727.1"/>
    <property type="molecule type" value="Genomic_DNA"/>
</dbReference>
<dbReference type="Pfam" id="PF00071">
    <property type="entry name" value="Ras"/>
    <property type="match status" value="1"/>
</dbReference>
<accession>A0A5A8C6C7</accession>
<dbReference type="OrthoDB" id="63533at2759"/>
<sequence>MAASDVDAAEVKLVMLGDTGVGKSSVAAQFVRGSFDTMQAATIGAAYLSKPFVLRGQRPIKFQIWDTAGQEKYESLAPMYYRKAGAAIVMYDLTLASSFERLRDWVRELGENGPQDIVVACVGNKLDLTGDGSAREVREDVARDFARSEGALYFEASARTGEGVTEIFEALAEEVTRRRPGALGAAAAAEEEGRVDVAPRDAAAAKGGKKGCC</sequence>
<keyword evidence="6" id="KW-1185">Reference proteome</keyword>
<protein>
    <submittedName>
        <fullName evidence="3">Uncharacterized protein</fullName>
    </submittedName>
</protein>
<dbReference type="Proteomes" id="UP000325113">
    <property type="component" value="Unassembled WGS sequence"/>
</dbReference>
<dbReference type="Gene3D" id="3.40.50.300">
    <property type="entry name" value="P-loop containing nucleotide triphosphate hydrolases"/>
    <property type="match status" value="1"/>
</dbReference>
<dbReference type="FunFam" id="3.40.50.300:FF:000808">
    <property type="entry name" value="Small GTP-binding protein, putative"/>
    <property type="match status" value="1"/>
</dbReference>
<dbReference type="EMBL" id="VLTM01000151">
    <property type="protein sequence ID" value="KAA0148227.1"/>
    <property type="molecule type" value="Genomic_DNA"/>
</dbReference>
<comment type="caution">
    <text evidence="3">The sequence shown here is derived from an EMBL/GenBank/DDBJ whole genome shotgun (WGS) entry which is preliminary data.</text>
</comment>
<evidence type="ECO:0000256" key="1">
    <source>
        <dbReference type="ARBA" id="ARBA00022741"/>
    </source>
</evidence>
<dbReference type="SUPFAM" id="SSF52540">
    <property type="entry name" value="P-loop containing nucleoside triphosphate hydrolases"/>
    <property type="match status" value="1"/>
</dbReference>
<dbReference type="SMART" id="SM00177">
    <property type="entry name" value="ARF"/>
    <property type="match status" value="1"/>
</dbReference>
<evidence type="ECO:0000313" key="7">
    <source>
        <dbReference type="Proteomes" id="UP000325113"/>
    </source>
</evidence>
<dbReference type="GO" id="GO:0005525">
    <property type="term" value="F:GTP binding"/>
    <property type="evidence" value="ECO:0007669"/>
    <property type="project" value="InterPro"/>
</dbReference>
<evidence type="ECO:0000313" key="2">
    <source>
        <dbReference type="EMBL" id="KAA0147727.1"/>
    </source>
</evidence>
<dbReference type="PROSITE" id="PS51419">
    <property type="entry name" value="RAB"/>
    <property type="match status" value="1"/>
</dbReference>
<keyword evidence="1" id="KW-0547">Nucleotide-binding</keyword>
<dbReference type="SMART" id="SM00176">
    <property type="entry name" value="RAN"/>
    <property type="match status" value="1"/>
</dbReference>
<dbReference type="InterPro" id="IPR027417">
    <property type="entry name" value="P-loop_NTPase"/>
</dbReference>
<dbReference type="PROSITE" id="PS51421">
    <property type="entry name" value="RAS"/>
    <property type="match status" value="1"/>
</dbReference>
<reference evidence="5 6" key="1">
    <citation type="submission" date="2019-07" db="EMBL/GenBank/DDBJ databases">
        <title>Genomes of Cafeteria roenbergensis.</title>
        <authorList>
            <person name="Fischer M.G."/>
            <person name="Hackl T."/>
            <person name="Roman M."/>
        </authorList>
    </citation>
    <scope>NUCLEOTIDE SEQUENCE [LARGE SCALE GENOMIC DNA]</scope>
    <source>
        <strain evidence="2 6">BVI</strain>
        <strain evidence="3 7">Cflag</strain>
        <strain evidence="4 5">E4-10P</strain>
    </source>
</reference>
<dbReference type="NCBIfam" id="TIGR00231">
    <property type="entry name" value="small_GTP"/>
    <property type="match status" value="1"/>
</dbReference>
<name>A0A5A8C6C7_CAFRO</name>
<organism evidence="3 7">
    <name type="scientific">Cafeteria roenbergensis</name>
    <name type="common">Marine flagellate</name>
    <dbReference type="NCBI Taxonomy" id="33653"/>
    <lineage>
        <taxon>Eukaryota</taxon>
        <taxon>Sar</taxon>
        <taxon>Stramenopiles</taxon>
        <taxon>Bigyra</taxon>
        <taxon>Opalozoa</taxon>
        <taxon>Bicosoecida</taxon>
        <taxon>Cafeteriaceae</taxon>
        <taxon>Cafeteria</taxon>
    </lineage>
</organism>
<dbReference type="InterPro" id="IPR001806">
    <property type="entry name" value="Small_GTPase"/>
</dbReference>
<dbReference type="EMBL" id="VLTO01000194">
    <property type="protein sequence ID" value="KAA0158755.1"/>
    <property type="molecule type" value="Genomic_DNA"/>
</dbReference>